<evidence type="ECO:0000256" key="1">
    <source>
        <dbReference type="ARBA" id="ARBA00004442"/>
    </source>
</evidence>
<accession>C1A9X6</accession>
<protein>
    <submittedName>
        <fullName evidence="8">Outer membrane efflux protein</fullName>
    </submittedName>
</protein>
<comment type="similarity">
    <text evidence="2">Belongs to the outer membrane factor (OMF) (TC 1.B.17) family.</text>
</comment>
<dbReference type="SUPFAM" id="SSF56954">
    <property type="entry name" value="Outer membrane efflux proteins (OEP)"/>
    <property type="match status" value="1"/>
</dbReference>
<keyword evidence="7" id="KW-0998">Cell outer membrane</keyword>
<dbReference type="KEGG" id="gau:GAU_2532"/>
<dbReference type="PANTHER" id="PTHR30026">
    <property type="entry name" value="OUTER MEMBRANE PROTEIN TOLC"/>
    <property type="match status" value="1"/>
</dbReference>
<dbReference type="GO" id="GO:0015288">
    <property type="term" value="F:porin activity"/>
    <property type="evidence" value="ECO:0007669"/>
    <property type="project" value="TreeGrafter"/>
</dbReference>
<dbReference type="HOGENOM" id="CLU_030568_2_0_0"/>
<dbReference type="STRING" id="379066.GAU_2532"/>
<proteinExistence type="inferred from homology"/>
<dbReference type="GO" id="GO:0015562">
    <property type="term" value="F:efflux transmembrane transporter activity"/>
    <property type="evidence" value="ECO:0007669"/>
    <property type="project" value="InterPro"/>
</dbReference>
<keyword evidence="5" id="KW-0812">Transmembrane</keyword>
<reference evidence="9" key="1">
    <citation type="submission" date="2006-03" db="EMBL/GenBank/DDBJ databases">
        <title>Complete genome sequence of Gemmatimonas aurantiaca T-27 that represents a novel phylum Gemmatimonadetes.</title>
        <authorList>
            <person name="Takasaki K."/>
            <person name="Ichikawa N."/>
            <person name="Miura H."/>
            <person name="Matsushita S."/>
            <person name="Watanabe Y."/>
            <person name="Oguchi A."/>
            <person name="Ankai A."/>
            <person name="Yashiro I."/>
            <person name="Takahashi M."/>
            <person name="Terui Y."/>
            <person name="Fukui S."/>
            <person name="Yokoyama H."/>
            <person name="Tanikawa S."/>
            <person name="Hanada S."/>
            <person name="Kamagata Y."/>
            <person name="Fujita N."/>
        </authorList>
    </citation>
    <scope>NUCLEOTIDE SEQUENCE [LARGE SCALE GENOMIC DNA]</scope>
    <source>
        <strain evidence="9">T-27 / DSM 14586 / JCM 11422 / NBRC 100505</strain>
    </source>
</reference>
<keyword evidence="9" id="KW-1185">Reference proteome</keyword>
<dbReference type="Proteomes" id="UP000002209">
    <property type="component" value="Chromosome"/>
</dbReference>
<evidence type="ECO:0000256" key="2">
    <source>
        <dbReference type="ARBA" id="ARBA00007613"/>
    </source>
</evidence>
<gene>
    <name evidence="8" type="ordered locus">GAU_2532</name>
</gene>
<organism evidence="8 9">
    <name type="scientific">Gemmatimonas aurantiaca (strain DSM 14586 / JCM 11422 / NBRC 100505 / T-27)</name>
    <dbReference type="NCBI Taxonomy" id="379066"/>
    <lineage>
        <taxon>Bacteria</taxon>
        <taxon>Pseudomonadati</taxon>
        <taxon>Gemmatimonadota</taxon>
        <taxon>Gemmatimonadia</taxon>
        <taxon>Gemmatimonadales</taxon>
        <taxon>Gemmatimonadaceae</taxon>
        <taxon>Gemmatimonas</taxon>
    </lineage>
</organism>
<evidence type="ECO:0000256" key="4">
    <source>
        <dbReference type="ARBA" id="ARBA00022452"/>
    </source>
</evidence>
<dbReference type="PANTHER" id="PTHR30026:SF21">
    <property type="entry name" value="SLR1270 PROTEIN"/>
    <property type="match status" value="1"/>
</dbReference>
<dbReference type="Gene3D" id="1.20.1600.10">
    <property type="entry name" value="Outer membrane efflux proteins (OEP)"/>
    <property type="match status" value="1"/>
</dbReference>
<dbReference type="GO" id="GO:1990281">
    <property type="term" value="C:efflux pump complex"/>
    <property type="evidence" value="ECO:0007669"/>
    <property type="project" value="TreeGrafter"/>
</dbReference>
<evidence type="ECO:0000313" key="9">
    <source>
        <dbReference type="Proteomes" id="UP000002209"/>
    </source>
</evidence>
<dbReference type="Pfam" id="PF02321">
    <property type="entry name" value="OEP"/>
    <property type="match status" value="1"/>
</dbReference>
<evidence type="ECO:0000313" key="8">
    <source>
        <dbReference type="EMBL" id="BAH39574.1"/>
    </source>
</evidence>
<sequence>MPASAQPDSARTSVASPNRSTSALLGALVDTSGTPYTFPEFVDEVLGHHPVAQQARLVAEQARAELRSAWGAFDPKVSAKWDQKRSGGTEYYNYLNTELKIPLPIGADVTLAYDRTMGRYFNPDRRTDGNGTFAAGISIPLGQRIVTDERRTALQQARAARDAGDAERLGIVNKLLYAAAKDYGSWYEAWRRRAIAQEGEALAAFRLQAVRARVNNGESAPIDTVEALLEVQRRQVSRYEAEAAFYLSSLHMTAYLWDPEGRPASLPDAAKPVLHGLGRGGIDSTQLSALVDRAVERNPELAKVQAKIRQASAERLLAAQGILPFAEAKLAGVAERGSDDSFFNRDRLDDNYKAALVISSPLLFLKETGKFNATDAKLDFQRLERDLVRRDIEIDARTAIFDLSNLQRLLVTQEANVRNARLLRDAEQIRFENGESTLLILNLRERLVLDEAGKLASLEAKVASARGALVLATGDRSLLTIP</sequence>
<evidence type="ECO:0000256" key="5">
    <source>
        <dbReference type="ARBA" id="ARBA00022692"/>
    </source>
</evidence>
<keyword evidence="4" id="KW-1134">Transmembrane beta strand</keyword>
<keyword evidence="6" id="KW-0472">Membrane</keyword>
<name>C1A9X6_GEMAT</name>
<dbReference type="EMBL" id="AP009153">
    <property type="protein sequence ID" value="BAH39574.1"/>
    <property type="molecule type" value="Genomic_DNA"/>
</dbReference>
<evidence type="ECO:0000256" key="7">
    <source>
        <dbReference type="ARBA" id="ARBA00023237"/>
    </source>
</evidence>
<dbReference type="AlphaFoldDB" id="C1A9X6"/>
<dbReference type="eggNOG" id="COG1538">
    <property type="taxonomic scope" value="Bacteria"/>
</dbReference>
<evidence type="ECO:0000256" key="3">
    <source>
        <dbReference type="ARBA" id="ARBA00022448"/>
    </source>
</evidence>
<dbReference type="GO" id="GO:0009279">
    <property type="term" value="C:cell outer membrane"/>
    <property type="evidence" value="ECO:0007669"/>
    <property type="project" value="UniProtKB-SubCell"/>
</dbReference>
<keyword evidence="3" id="KW-0813">Transport</keyword>
<dbReference type="InterPro" id="IPR003423">
    <property type="entry name" value="OMP_efflux"/>
</dbReference>
<comment type="subcellular location">
    <subcellularLocation>
        <location evidence="1">Cell outer membrane</location>
    </subcellularLocation>
</comment>
<evidence type="ECO:0000256" key="6">
    <source>
        <dbReference type="ARBA" id="ARBA00023136"/>
    </source>
</evidence>
<dbReference type="InterPro" id="IPR051906">
    <property type="entry name" value="TolC-like"/>
</dbReference>